<evidence type="ECO:0000313" key="2">
    <source>
        <dbReference type="Proteomes" id="UP000095287"/>
    </source>
</evidence>
<protein>
    <submittedName>
        <fullName evidence="3">Uncharacterized protein</fullName>
    </submittedName>
</protein>
<name>A0A1I8ALX3_9BILA</name>
<reference evidence="3" key="1">
    <citation type="submission" date="2016-11" db="UniProtKB">
        <authorList>
            <consortium name="WormBaseParasite"/>
        </authorList>
    </citation>
    <scope>IDENTIFICATION</scope>
</reference>
<evidence type="ECO:0000256" key="1">
    <source>
        <dbReference type="SAM" id="MobiDB-lite"/>
    </source>
</evidence>
<feature type="region of interest" description="Disordered" evidence="1">
    <location>
        <begin position="1"/>
        <end position="23"/>
    </location>
</feature>
<dbReference type="Proteomes" id="UP000095287">
    <property type="component" value="Unplaced"/>
</dbReference>
<dbReference type="WBParaSite" id="L893_g7133.t1">
    <property type="protein sequence ID" value="L893_g7133.t1"/>
    <property type="gene ID" value="L893_g7133"/>
</dbReference>
<accession>A0A1I8ALX3</accession>
<proteinExistence type="predicted"/>
<keyword evidence="2" id="KW-1185">Reference proteome</keyword>
<feature type="compositionally biased region" description="Basic and acidic residues" evidence="1">
    <location>
        <begin position="13"/>
        <end position="23"/>
    </location>
</feature>
<organism evidence="2 3">
    <name type="scientific">Steinernema glaseri</name>
    <dbReference type="NCBI Taxonomy" id="37863"/>
    <lineage>
        <taxon>Eukaryota</taxon>
        <taxon>Metazoa</taxon>
        <taxon>Ecdysozoa</taxon>
        <taxon>Nematoda</taxon>
        <taxon>Chromadorea</taxon>
        <taxon>Rhabditida</taxon>
        <taxon>Tylenchina</taxon>
        <taxon>Panagrolaimomorpha</taxon>
        <taxon>Strongyloidoidea</taxon>
        <taxon>Steinernematidae</taxon>
        <taxon>Steinernema</taxon>
    </lineage>
</organism>
<sequence>MAIRRRSVPEVSPNDHKDLTGSDHFKIRSDCNLRTCKEEPRRKLILYEEALFIGTGNKCRRHVHLVQGGA</sequence>
<dbReference type="AlphaFoldDB" id="A0A1I8ALX3"/>
<evidence type="ECO:0000313" key="3">
    <source>
        <dbReference type="WBParaSite" id="L893_g7133.t1"/>
    </source>
</evidence>